<proteinExistence type="predicted"/>
<dbReference type="Proteomes" id="UP000250235">
    <property type="component" value="Unassembled WGS sequence"/>
</dbReference>
<accession>A0A2Z6ZWS0</accession>
<keyword evidence="3" id="KW-1185">Reference proteome</keyword>
<sequence>MEGRRRARRRLGGRLSIFVSDLKFETAFKRITLLALVPGSNRNYKNRLFSVNYGSLRQSDRRPDPRLLRQAALEPLTRSARTDSPRRTGRKQFTGDDRRRRRRRTVGGGGGAWGGEEGRLLLGFRVD</sequence>
<name>A0A2Z6ZWS0_9LAMI</name>
<protein>
    <submittedName>
        <fullName evidence="2">Uncharacterized protein</fullName>
    </submittedName>
</protein>
<dbReference type="EMBL" id="KV030846">
    <property type="protein sequence ID" value="KZV13656.1"/>
    <property type="molecule type" value="Genomic_DNA"/>
</dbReference>
<evidence type="ECO:0000313" key="3">
    <source>
        <dbReference type="Proteomes" id="UP000250235"/>
    </source>
</evidence>
<gene>
    <name evidence="2" type="ORF">F511_45179</name>
</gene>
<dbReference type="AlphaFoldDB" id="A0A2Z6ZWS0"/>
<evidence type="ECO:0000256" key="1">
    <source>
        <dbReference type="SAM" id="MobiDB-lite"/>
    </source>
</evidence>
<evidence type="ECO:0000313" key="2">
    <source>
        <dbReference type="EMBL" id="KZV13656.1"/>
    </source>
</evidence>
<feature type="region of interest" description="Disordered" evidence="1">
    <location>
        <begin position="71"/>
        <end position="112"/>
    </location>
</feature>
<organism evidence="2 3">
    <name type="scientific">Dorcoceras hygrometricum</name>
    <dbReference type="NCBI Taxonomy" id="472368"/>
    <lineage>
        <taxon>Eukaryota</taxon>
        <taxon>Viridiplantae</taxon>
        <taxon>Streptophyta</taxon>
        <taxon>Embryophyta</taxon>
        <taxon>Tracheophyta</taxon>
        <taxon>Spermatophyta</taxon>
        <taxon>Magnoliopsida</taxon>
        <taxon>eudicotyledons</taxon>
        <taxon>Gunneridae</taxon>
        <taxon>Pentapetalae</taxon>
        <taxon>asterids</taxon>
        <taxon>lamiids</taxon>
        <taxon>Lamiales</taxon>
        <taxon>Gesneriaceae</taxon>
        <taxon>Didymocarpoideae</taxon>
        <taxon>Trichosporeae</taxon>
        <taxon>Loxocarpinae</taxon>
        <taxon>Dorcoceras</taxon>
    </lineage>
</organism>
<reference evidence="2 3" key="1">
    <citation type="journal article" date="2015" name="Proc. Natl. Acad. Sci. U.S.A.">
        <title>The resurrection genome of Boea hygrometrica: A blueprint for survival of dehydration.</title>
        <authorList>
            <person name="Xiao L."/>
            <person name="Yang G."/>
            <person name="Zhang L."/>
            <person name="Yang X."/>
            <person name="Zhao S."/>
            <person name="Ji Z."/>
            <person name="Zhou Q."/>
            <person name="Hu M."/>
            <person name="Wang Y."/>
            <person name="Chen M."/>
            <person name="Xu Y."/>
            <person name="Jin H."/>
            <person name="Xiao X."/>
            <person name="Hu G."/>
            <person name="Bao F."/>
            <person name="Hu Y."/>
            <person name="Wan P."/>
            <person name="Li L."/>
            <person name="Deng X."/>
            <person name="Kuang T."/>
            <person name="Xiang C."/>
            <person name="Zhu J.K."/>
            <person name="Oliver M.J."/>
            <person name="He Y."/>
        </authorList>
    </citation>
    <scope>NUCLEOTIDE SEQUENCE [LARGE SCALE GENOMIC DNA]</scope>
    <source>
        <strain evidence="3">cv. XS01</strain>
    </source>
</reference>